<dbReference type="GO" id="GO:0000815">
    <property type="term" value="C:ESCRT III complex"/>
    <property type="evidence" value="ECO:0007669"/>
    <property type="project" value="TreeGrafter"/>
</dbReference>
<accession>A0A2U1J3V4</accession>
<dbReference type="EMBL" id="MBFU01000400">
    <property type="protein sequence ID" value="PVZ99697.1"/>
    <property type="molecule type" value="Genomic_DNA"/>
</dbReference>
<feature type="coiled-coil region" evidence="1">
    <location>
        <begin position="257"/>
        <end position="284"/>
    </location>
</feature>
<feature type="compositionally biased region" description="Basic and acidic residues" evidence="2">
    <location>
        <begin position="438"/>
        <end position="456"/>
    </location>
</feature>
<keyword evidence="4" id="KW-1185">Reference proteome</keyword>
<reference evidence="3 4" key="1">
    <citation type="journal article" date="2018" name="MBio">
        <title>Comparative Genomics Reveals the Core Gene Toolbox for the Fungus-Insect Symbiosis.</title>
        <authorList>
            <person name="Wang Y."/>
            <person name="Stata M."/>
            <person name="Wang W."/>
            <person name="Stajich J.E."/>
            <person name="White M.M."/>
            <person name="Moncalvo J.M."/>
        </authorList>
    </citation>
    <scope>NUCLEOTIDE SEQUENCE [LARGE SCALE GENOMIC DNA]</scope>
    <source>
        <strain evidence="3 4">AUS-126-30</strain>
    </source>
</reference>
<protein>
    <recommendedName>
        <fullName evidence="5">SNF7 family protein</fullName>
    </recommendedName>
</protein>
<dbReference type="GO" id="GO:0005771">
    <property type="term" value="C:multivesicular body"/>
    <property type="evidence" value="ECO:0007669"/>
    <property type="project" value="TreeGrafter"/>
</dbReference>
<dbReference type="AlphaFoldDB" id="A0A2U1J3V4"/>
<name>A0A2U1J3V4_SMIAN</name>
<dbReference type="GO" id="GO:0032511">
    <property type="term" value="P:late endosome to vacuole transport via multivesicular body sorting pathway"/>
    <property type="evidence" value="ECO:0007669"/>
    <property type="project" value="TreeGrafter"/>
</dbReference>
<evidence type="ECO:0000313" key="3">
    <source>
        <dbReference type="EMBL" id="PVZ99697.1"/>
    </source>
</evidence>
<dbReference type="Pfam" id="PF25880">
    <property type="entry name" value="WHD_CHMP7_1st"/>
    <property type="match status" value="1"/>
</dbReference>
<comment type="caution">
    <text evidence="3">The sequence shown here is derived from an EMBL/GenBank/DDBJ whole genome shotgun (WGS) entry which is preliminary data.</text>
</comment>
<evidence type="ECO:0000313" key="4">
    <source>
        <dbReference type="Proteomes" id="UP000245591"/>
    </source>
</evidence>
<evidence type="ECO:0000256" key="2">
    <source>
        <dbReference type="SAM" id="MobiDB-lite"/>
    </source>
</evidence>
<evidence type="ECO:0000256" key="1">
    <source>
        <dbReference type="SAM" id="Coils"/>
    </source>
</evidence>
<dbReference type="GO" id="GO:0006900">
    <property type="term" value="P:vesicle budding from membrane"/>
    <property type="evidence" value="ECO:0007669"/>
    <property type="project" value="TreeGrafter"/>
</dbReference>
<gene>
    <name evidence="3" type="ORF">BB558_004267</name>
</gene>
<dbReference type="PANTHER" id="PTHR22761:SF96">
    <property type="entry name" value="BCDNA.GH08385"/>
    <property type="match status" value="1"/>
</dbReference>
<dbReference type="Pfam" id="PF03357">
    <property type="entry name" value="Snf7"/>
    <property type="match status" value="1"/>
</dbReference>
<organism evidence="3 4">
    <name type="scientific">Smittium angustum</name>
    <dbReference type="NCBI Taxonomy" id="133377"/>
    <lineage>
        <taxon>Eukaryota</taxon>
        <taxon>Fungi</taxon>
        <taxon>Fungi incertae sedis</taxon>
        <taxon>Zoopagomycota</taxon>
        <taxon>Kickxellomycotina</taxon>
        <taxon>Harpellomycetes</taxon>
        <taxon>Harpellales</taxon>
        <taxon>Legeriomycetaceae</taxon>
        <taxon>Smittium</taxon>
    </lineage>
</organism>
<dbReference type="InterPro" id="IPR005024">
    <property type="entry name" value="Snf7_fam"/>
</dbReference>
<dbReference type="GO" id="GO:0009898">
    <property type="term" value="C:cytoplasmic side of plasma membrane"/>
    <property type="evidence" value="ECO:0007669"/>
    <property type="project" value="TreeGrafter"/>
</dbReference>
<dbReference type="PANTHER" id="PTHR22761">
    <property type="entry name" value="CHARGED MULTIVESICULAR BODY PROTEIN"/>
    <property type="match status" value="1"/>
</dbReference>
<feature type="region of interest" description="Disordered" evidence="2">
    <location>
        <begin position="411"/>
        <end position="473"/>
    </location>
</feature>
<proteinExistence type="predicted"/>
<sequence>MEQFLKTFPELKDRERRAALYSDLSMHIGDNEEWYKESMLTWKKIIVTCVENELLKESSFGESMTCIPIKGLELKFRIGNDTPSSFENILEELIKEGSLMNRVDFIKNSQNTSTIWWVLGLVFGNSTKKPKIERNELYVVVPVVKKITDRILEHQKQRCFFDITDSIMTGDQFKEIFYKDVESIKKPKNKNPYEKEGRISSIDYDIITKKLENESKIVKGINPNMPSVEIIKFVSSNSPLNAISDLEVQVLSVLSAADKTESQIRQIEKKTKLLEEQVSRAIAKKQKAIALSNLKMLKHLETNILPHRYKAIETLHGIISQLQKSSGEAEYLEAIRAGTGALKSIRQESNLNQENIETTFENLAEVLSDQEEIDVIINSGNKLVVDAKVDIDESELEKELEKLILDAEPKQVSKENKPEKQKLGSENQVPTILEESEGEKKLQPLLEKETKKKLSSEYEELDKEMGKMAISAE</sequence>
<dbReference type="Proteomes" id="UP000245591">
    <property type="component" value="Unassembled WGS sequence"/>
</dbReference>
<evidence type="ECO:0008006" key="5">
    <source>
        <dbReference type="Google" id="ProtNLM"/>
    </source>
</evidence>
<feature type="compositionally biased region" description="Basic and acidic residues" evidence="2">
    <location>
        <begin position="411"/>
        <end position="423"/>
    </location>
</feature>
<keyword evidence="1" id="KW-0175">Coiled coil</keyword>